<gene>
    <name evidence="11" type="ORF">DNL40_15770</name>
</gene>
<evidence type="ECO:0000256" key="9">
    <source>
        <dbReference type="SAM" id="Phobius"/>
    </source>
</evidence>
<feature type="region of interest" description="Disordered" evidence="8">
    <location>
        <begin position="1"/>
        <end position="23"/>
    </location>
</feature>
<evidence type="ECO:0000256" key="3">
    <source>
        <dbReference type="ARBA" id="ARBA00022679"/>
    </source>
</evidence>
<keyword evidence="3" id="KW-0808">Transferase</keyword>
<evidence type="ECO:0000259" key="10">
    <source>
        <dbReference type="PROSITE" id="PS50011"/>
    </source>
</evidence>
<feature type="transmembrane region" description="Helical" evidence="9">
    <location>
        <begin position="534"/>
        <end position="558"/>
    </location>
</feature>
<sequence length="618" mass="63976">MGDVEGSVEGSQTAAGTPGRLATGTEVGGYTVRSLLGQGAMGAVYEAVDGGGEAVALKVLHAHLDTDPVARERLRREVQSLQRLRHPAVARVIDAELDGPEAFVVTDLVDGATLEDEVDEGGPLDPVDLYELADQLAGALEAVHLAGVVHRDLKPSNVMVTSHGPVIIDFGIAQAAGDSRAAALTSPGFVIGTPGYLAPELLDGGAPTPESDWWSWAALLAFAATGRSPFGVRPTELVLRRSREGRADLVGLPARTARALAGALHADPALRWGPTDVARSLRRDAEEAAAAARRLGAPLVGDDESTQRIAVHPEATQVLGLPTQDLGPLTEVMAPATDVLADPVYPLPPSVEPPMTAEERDRALANDGATRTIPAMPAPAAVPVGEVRYQPYEAIAGPQEPEVPEPYVRPVHRRRTGTVLAFLAPLVALAATRPGVAFCVLAALVVVCRVVGAASESLHGRRERRGGVRGSDGVVAALRLPWHVVAGTVGAVPQLLVAACAGVLVTVLGFWVFGDGRFVVLPRTDVASRAVGGVNATIVFCGVLAAAMLVAAVAGWFGPAGRTARQGARVTLGVLAPGLAGAAVAIAVCLVAAWLLARPLLDLPPVIHWWPFTGPPGF</sequence>
<dbReference type="PANTHER" id="PTHR43289">
    <property type="entry name" value="MITOGEN-ACTIVATED PROTEIN KINASE KINASE KINASE 20-RELATED"/>
    <property type="match status" value="1"/>
</dbReference>
<accession>A0A2W5Y269</accession>
<dbReference type="Pfam" id="PF00069">
    <property type="entry name" value="Pkinase"/>
    <property type="match status" value="1"/>
</dbReference>
<evidence type="ECO:0000256" key="4">
    <source>
        <dbReference type="ARBA" id="ARBA00022741"/>
    </source>
</evidence>
<dbReference type="EC" id="2.7.11.1" evidence="1"/>
<dbReference type="InterPro" id="IPR000719">
    <property type="entry name" value="Prot_kinase_dom"/>
</dbReference>
<keyword evidence="4 7" id="KW-0547">Nucleotide-binding</keyword>
<dbReference type="GO" id="GO:0004674">
    <property type="term" value="F:protein serine/threonine kinase activity"/>
    <property type="evidence" value="ECO:0007669"/>
    <property type="project" value="UniProtKB-KW"/>
</dbReference>
<dbReference type="Gene3D" id="1.10.510.10">
    <property type="entry name" value="Transferase(Phosphotransferase) domain 1"/>
    <property type="match status" value="1"/>
</dbReference>
<evidence type="ECO:0000256" key="1">
    <source>
        <dbReference type="ARBA" id="ARBA00012513"/>
    </source>
</evidence>
<dbReference type="PROSITE" id="PS00107">
    <property type="entry name" value="PROTEIN_KINASE_ATP"/>
    <property type="match status" value="1"/>
</dbReference>
<organism evidence="11 12">
    <name type="scientific">Xylanimonas oleitrophica</name>
    <dbReference type="NCBI Taxonomy" id="2607479"/>
    <lineage>
        <taxon>Bacteria</taxon>
        <taxon>Bacillati</taxon>
        <taxon>Actinomycetota</taxon>
        <taxon>Actinomycetes</taxon>
        <taxon>Micrococcales</taxon>
        <taxon>Promicromonosporaceae</taxon>
        <taxon>Xylanimonas</taxon>
    </lineage>
</organism>
<evidence type="ECO:0000313" key="11">
    <source>
        <dbReference type="EMBL" id="PZR51624.1"/>
    </source>
</evidence>
<feature type="transmembrane region" description="Helical" evidence="9">
    <location>
        <begin position="435"/>
        <end position="455"/>
    </location>
</feature>
<comment type="caution">
    <text evidence="11">The sequence shown here is derived from an EMBL/GenBank/DDBJ whole genome shotgun (WGS) entry which is preliminary data.</text>
</comment>
<dbReference type="PROSITE" id="PS50011">
    <property type="entry name" value="PROTEIN_KINASE_DOM"/>
    <property type="match status" value="1"/>
</dbReference>
<dbReference type="PANTHER" id="PTHR43289:SF6">
    <property type="entry name" value="SERINE_THREONINE-PROTEIN KINASE NEKL-3"/>
    <property type="match status" value="1"/>
</dbReference>
<dbReference type="Proteomes" id="UP000248783">
    <property type="component" value="Unassembled WGS sequence"/>
</dbReference>
<evidence type="ECO:0000256" key="7">
    <source>
        <dbReference type="PROSITE-ProRule" id="PRU10141"/>
    </source>
</evidence>
<name>A0A2W5Y269_9MICO</name>
<keyword evidence="2 11" id="KW-0723">Serine/threonine-protein kinase</keyword>
<evidence type="ECO:0000256" key="2">
    <source>
        <dbReference type="ARBA" id="ARBA00022527"/>
    </source>
</evidence>
<evidence type="ECO:0000313" key="12">
    <source>
        <dbReference type="Proteomes" id="UP000248783"/>
    </source>
</evidence>
<feature type="binding site" evidence="7">
    <location>
        <position position="58"/>
    </location>
    <ligand>
        <name>ATP</name>
        <dbReference type="ChEBI" id="CHEBI:30616"/>
    </ligand>
</feature>
<dbReference type="InterPro" id="IPR011009">
    <property type="entry name" value="Kinase-like_dom_sf"/>
</dbReference>
<keyword evidence="12" id="KW-1185">Reference proteome</keyword>
<dbReference type="InterPro" id="IPR008271">
    <property type="entry name" value="Ser/Thr_kinase_AS"/>
</dbReference>
<feature type="transmembrane region" description="Helical" evidence="9">
    <location>
        <begin position="570"/>
        <end position="596"/>
    </location>
</feature>
<proteinExistence type="predicted"/>
<keyword evidence="5 11" id="KW-0418">Kinase</keyword>
<keyword evidence="9" id="KW-1133">Transmembrane helix</keyword>
<keyword evidence="9" id="KW-0472">Membrane</keyword>
<dbReference type="AlphaFoldDB" id="A0A2W5Y269"/>
<evidence type="ECO:0000256" key="6">
    <source>
        <dbReference type="ARBA" id="ARBA00022840"/>
    </source>
</evidence>
<protein>
    <recommendedName>
        <fullName evidence="1">non-specific serine/threonine protein kinase</fullName>
        <ecNumber evidence="1">2.7.11.1</ecNumber>
    </recommendedName>
</protein>
<dbReference type="Gene3D" id="3.30.200.20">
    <property type="entry name" value="Phosphorylase Kinase, domain 1"/>
    <property type="match status" value="1"/>
</dbReference>
<keyword evidence="6 7" id="KW-0067">ATP-binding</keyword>
<dbReference type="PROSITE" id="PS00108">
    <property type="entry name" value="PROTEIN_KINASE_ST"/>
    <property type="match status" value="1"/>
</dbReference>
<keyword evidence="9" id="KW-0812">Transmembrane</keyword>
<reference evidence="11 12" key="1">
    <citation type="submission" date="2018-06" db="EMBL/GenBank/DDBJ databases">
        <title>Whole genome sequencing of a novel hydrocarbon degrading bacterial strain, PW21 isolated from oil contaminated produced water sample.</title>
        <authorList>
            <person name="Nagkirti P."/>
            <person name="Shaikh A."/>
            <person name="Gowdaman V."/>
            <person name="Engineer A.E."/>
            <person name="Dagar S."/>
            <person name="Dhakephalkar P.K."/>
        </authorList>
    </citation>
    <scope>NUCLEOTIDE SEQUENCE [LARGE SCALE GENOMIC DNA]</scope>
    <source>
        <strain evidence="11 12">PW21</strain>
    </source>
</reference>
<dbReference type="InterPro" id="IPR017441">
    <property type="entry name" value="Protein_kinase_ATP_BS"/>
</dbReference>
<feature type="transmembrane region" description="Helical" evidence="9">
    <location>
        <begin position="495"/>
        <end position="514"/>
    </location>
</feature>
<evidence type="ECO:0000256" key="8">
    <source>
        <dbReference type="SAM" id="MobiDB-lite"/>
    </source>
</evidence>
<dbReference type="GO" id="GO:0005524">
    <property type="term" value="F:ATP binding"/>
    <property type="evidence" value="ECO:0007669"/>
    <property type="project" value="UniProtKB-UniRule"/>
</dbReference>
<evidence type="ECO:0000256" key="5">
    <source>
        <dbReference type="ARBA" id="ARBA00022777"/>
    </source>
</evidence>
<feature type="domain" description="Protein kinase" evidence="10">
    <location>
        <begin position="30"/>
        <end position="289"/>
    </location>
</feature>
<dbReference type="SMART" id="SM00220">
    <property type="entry name" value="S_TKc"/>
    <property type="match status" value="1"/>
</dbReference>
<dbReference type="EMBL" id="QKWH01000019">
    <property type="protein sequence ID" value="PZR51624.1"/>
    <property type="molecule type" value="Genomic_DNA"/>
</dbReference>
<dbReference type="CDD" id="cd14014">
    <property type="entry name" value="STKc_PknB_like"/>
    <property type="match status" value="1"/>
</dbReference>
<dbReference type="RefSeq" id="WP_111252219.1">
    <property type="nucleotide sequence ID" value="NZ_QKWH01000019.1"/>
</dbReference>
<dbReference type="SUPFAM" id="SSF56112">
    <property type="entry name" value="Protein kinase-like (PK-like)"/>
    <property type="match status" value="1"/>
</dbReference>